<feature type="compositionally biased region" description="Low complexity" evidence="1">
    <location>
        <begin position="55"/>
        <end position="85"/>
    </location>
</feature>
<evidence type="ECO:0000313" key="3">
    <source>
        <dbReference type="Proteomes" id="UP001334248"/>
    </source>
</evidence>
<feature type="region of interest" description="Disordered" evidence="1">
    <location>
        <begin position="1"/>
        <end position="89"/>
    </location>
</feature>
<sequence length="260" mass="28267">MASNNSLSGKASASAVSEPWRPRGRWSQSRTSPSSSSESLILAPATNFGTRGRNTSLSSISSGSSATTSTTTTTTSWGGRSSSPTQLTKNGSKLHIFHHNSDNAQRAKATNDYKEAELSFKIWLLEKVIEHHNSKISHFRLADLEALVDNTVEKREALKAGCLNMEKLQQLVGEAAGAGVKLSFGAKLDLGDAIKGRWYVSEKWFVGDESQPIHDEWTKGLEKALQILEGKVSVAASVPAPRTPEKKRSVEELQAMASWR</sequence>
<feature type="compositionally biased region" description="Low complexity" evidence="1">
    <location>
        <begin position="27"/>
        <end position="39"/>
    </location>
</feature>
<reference evidence="2 3" key="1">
    <citation type="journal article" date="2023" name="Res Sq">
        <title>Genomic and morphological characterization of Knufia obscura isolated from the Mars 2020 spacecraft assembly facility.</title>
        <authorList>
            <person name="Chander A.M."/>
            <person name="Teixeira M.M."/>
            <person name="Singh N.K."/>
            <person name="Williams M.P."/>
            <person name="Parker C.W."/>
            <person name="Leo P."/>
            <person name="Stajich J.E."/>
            <person name="Torok T."/>
            <person name="Tighe S."/>
            <person name="Mason C.E."/>
            <person name="Venkateswaran K."/>
        </authorList>
    </citation>
    <scope>NUCLEOTIDE SEQUENCE [LARGE SCALE GENOMIC DNA]</scope>
    <source>
        <strain evidence="2 3">CCFEE 5817</strain>
    </source>
</reference>
<name>A0ABR0RAC2_9EURO</name>
<organism evidence="2 3">
    <name type="scientific">Knufia obscura</name>
    <dbReference type="NCBI Taxonomy" id="1635080"/>
    <lineage>
        <taxon>Eukaryota</taxon>
        <taxon>Fungi</taxon>
        <taxon>Dikarya</taxon>
        <taxon>Ascomycota</taxon>
        <taxon>Pezizomycotina</taxon>
        <taxon>Eurotiomycetes</taxon>
        <taxon>Chaetothyriomycetidae</taxon>
        <taxon>Chaetothyriales</taxon>
        <taxon>Trichomeriaceae</taxon>
        <taxon>Knufia</taxon>
    </lineage>
</organism>
<comment type="caution">
    <text evidence="2">The sequence shown here is derived from an EMBL/GenBank/DDBJ whole genome shotgun (WGS) entry which is preliminary data.</text>
</comment>
<proteinExistence type="predicted"/>
<evidence type="ECO:0000313" key="2">
    <source>
        <dbReference type="EMBL" id="KAK5937555.1"/>
    </source>
</evidence>
<dbReference type="GeneID" id="90003624"/>
<dbReference type="RefSeq" id="XP_064725645.1">
    <property type="nucleotide sequence ID" value="XM_064878566.1"/>
</dbReference>
<feature type="compositionally biased region" description="Polar residues" evidence="1">
    <location>
        <begin position="1"/>
        <end position="15"/>
    </location>
</feature>
<evidence type="ECO:0000256" key="1">
    <source>
        <dbReference type="SAM" id="MobiDB-lite"/>
    </source>
</evidence>
<keyword evidence="3" id="KW-1185">Reference proteome</keyword>
<gene>
    <name evidence="2" type="ORF">PMZ80_010175</name>
</gene>
<accession>A0ABR0RAC2</accession>
<feature type="region of interest" description="Disordered" evidence="1">
    <location>
        <begin position="239"/>
        <end position="260"/>
    </location>
</feature>
<dbReference type="Proteomes" id="UP001334248">
    <property type="component" value="Unassembled WGS sequence"/>
</dbReference>
<dbReference type="EMBL" id="JAVHJV010000016">
    <property type="protein sequence ID" value="KAK5937555.1"/>
    <property type="molecule type" value="Genomic_DNA"/>
</dbReference>
<protein>
    <submittedName>
        <fullName evidence="2">Uncharacterized protein</fullName>
    </submittedName>
</protein>